<dbReference type="Proteomes" id="UP001062263">
    <property type="component" value="Chromosome"/>
</dbReference>
<keyword evidence="2" id="KW-1185">Reference proteome</keyword>
<accession>A0ABM7ZH93</accession>
<gene>
    <name evidence="1" type="ORF">Abiwalacus_16800</name>
</gene>
<protein>
    <recommendedName>
        <fullName evidence="3">DUF4265 domain-containing protein</fullName>
    </recommendedName>
</protein>
<organism evidence="1 2">
    <name type="scientific">Akkermansia biwaensis</name>
    <dbReference type="NCBI Taxonomy" id="2946555"/>
    <lineage>
        <taxon>Bacteria</taxon>
        <taxon>Pseudomonadati</taxon>
        <taxon>Verrucomicrobiota</taxon>
        <taxon>Verrucomicrobiia</taxon>
        <taxon>Verrucomicrobiales</taxon>
        <taxon>Akkermansiaceae</taxon>
        <taxon>Akkermansia</taxon>
    </lineage>
</organism>
<evidence type="ECO:0000313" key="2">
    <source>
        <dbReference type="Proteomes" id="UP001062263"/>
    </source>
</evidence>
<dbReference type="EMBL" id="AP025943">
    <property type="protein sequence ID" value="BDL44106.1"/>
    <property type="molecule type" value="Genomic_DNA"/>
</dbReference>
<dbReference type="RefSeq" id="WP_215436840.1">
    <property type="nucleotide sequence ID" value="NZ_AP025943.1"/>
</dbReference>
<evidence type="ECO:0000313" key="1">
    <source>
        <dbReference type="EMBL" id="BDL44106.1"/>
    </source>
</evidence>
<name>A0ABM7ZH93_9BACT</name>
<sequence length="155" mass="17669">MTHAASSGDDQEFWLFVQNAPLPSGEELQQAMFRLDPCFQLNLSGAPEESPDHVLEGSYLDEEGEPQLDVFWVMETEDARKAFKRDPGALKKIGDRIKMLRFILEDECATGHVFAMIHAILENRNGLLVIPDERGFAILERKEALKFLHQEIQEN</sequence>
<evidence type="ECO:0008006" key="3">
    <source>
        <dbReference type="Google" id="ProtNLM"/>
    </source>
</evidence>
<proteinExistence type="predicted"/>
<reference evidence="1" key="1">
    <citation type="submission" date="2022-06" db="EMBL/GenBank/DDBJ databases">
        <title>Akkermansia biwalacus sp. nov., an anaerobic mucin-degrading bacterium isolated from human intestine.</title>
        <authorList>
            <person name="Kobayashi Y."/>
            <person name="Inoue S."/>
            <person name="Kawahara T."/>
            <person name="Kohda N."/>
        </authorList>
    </citation>
    <scope>NUCLEOTIDE SEQUENCE</scope>
    <source>
        <strain evidence="1">WON2089</strain>
    </source>
</reference>